<name>A0ABR7MQC2_9BACT</name>
<dbReference type="RefSeq" id="WP_187320979.1">
    <property type="nucleotide sequence ID" value="NZ_JACSCY010000017.1"/>
</dbReference>
<dbReference type="EMBL" id="JACSCY010000017">
    <property type="protein sequence ID" value="MBC6612762.1"/>
    <property type="molecule type" value="Genomic_DNA"/>
</dbReference>
<dbReference type="InterPro" id="IPR036515">
    <property type="entry name" value="Transposase_17_sf"/>
</dbReference>
<proteinExistence type="predicted"/>
<protein>
    <recommendedName>
        <fullName evidence="3">Transposase IS200-like domain-containing protein</fullName>
    </recommendedName>
</protein>
<dbReference type="Gene3D" id="3.30.70.1290">
    <property type="entry name" value="Transposase IS200-like"/>
    <property type="match status" value="1"/>
</dbReference>
<dbReference type="PANTHER" id="PTHR36966">
    <property type="entry name" value="REP-ASSOCIATED TYROSINE TRANSPOSASE"/>
    <property type="match status" value="1"/>
</dbReference>
<organism evidence="1 2">
    <name type="scientific">Hymenobacter citatus</name>
    <dbReference type="NCBI Taxonomy" id="2763506"/>
    <lineage>
        <taxon>Bacteria</taxon>
        <taxon>Pseudomonadati</taxon>
        <taxon>Bacteroidota</taxon>
        <taxon>Cytophagia</taxon>
        <taxon>Cytophagales</taxon>
        <taxon>Hymenobacteraceae</taxon>
        <taxon>Hymenobacter</taxon>
    </lineage>
</organism>
<evidence type="ECO:0000313" key="1">
    <source>
        <dbReference type="EMBL" id="MBC6612762.1"/>
    </source>
</evidence>
<evidence type="ECO:0000313" key="2">
    <source>
        <dbReference type="Proteomes" id="UP000622017"/>
    </source>
</evidence>
<dbReference type="Proteomes" id="UP000622017">
    <property type="component" value="Unassembled WGS sequence"/>
</dbReference>
<dbReference type="PANTHER" id="PTHR36966:SF1">
    <property type="entry name" value="REP-ASSOCIATED TYROSINE TRANSPOSASE"/>
    <property type="match status" value="1"/>
</dbReference>
<evidence type="ECO:0008006" key="3">
    <source>
        <dbReference type="Google" id="ProtNLM"/>
    </source>
</evidence>
<dbReference type="InterPro" id="IPR052715">
    <property type="entry name" value="RAYT_transposase"/>
</dbReference>
<keyword evidence="2" id="KW-1185">Reference proteome</keyword>
<accession>A0ABR7MQC2</accession>
<sequence length="117" mass="13669">MECWQSIPQHFPFVESDVFVVMPDHVHGMLFFHKSDAEPTRQSLFGPQRQNLASVVRGFKVGVKVWATQQQVPFAWQSGYFDRVIRSEEELEKARRYVAGNPSAWLRDKDKPDSIFR</sequence>
<comment type="caution">
    <text evidence="1">The sequence shown here is derived from an EMBL/GenBank/DDBJ whole genome shotgun (WGS) entry which is preliminary data.</text>
</comment>
<gene>
    <name evidence="1" type="ORF">H8B15_17700</name>
</gene>
<dbReference type="SUPFAM" id="SSF143422">
    <property type="entry name" value="Transposase IS200-like"/>
    <property type="match status" value="1"/>
</dbReference>
<reference evidence="1 2" key="1">
    <citation type="submission" date="2020-08" db="EMBL/GenBank/DDBJ databases">
        <title>Hymenobacter sp.</title>
        <authorList>
            <person name="Kim M.K."/>
        </authorList>
    </citation>
    <scope>NUCLEOTIDE SEQUENCE [LARGE SCALE GENOMIC DNA]</scope>
    <source>
        <strain evidence="1 2">BT507</strain>
    </source>
</reference>